<dbReference type="CDD" id="cd00009">
    <property type="entry name" value="AAA"/>
    <property type="match status" value="1"/>
</dbReference>
<name>A0AAN8J698_PATCE</name>
<dbReference type="EMBL" id="JAZGQO010000014">
    <property type="protein sequence ID" value="KAK6171002.1"/>
    <property type="molecule type" value="Genomic_DNA"/>
</dbReference>
<evidence type="ECO:0000256" key="7">
    <source>
        <dbReference type="ARBA" id="ARBA00023306"/>
    </source>
</evidence>
<dbReference type="Pfam" id="PF00004">
    <property type="entry name" value="AAA"/>
    <property type="match status" value="1"/>
</dbReference>
<dbReference type="SMART" id="SM00382">
    <property type="entry name" value="AAA"/>
    <property type="match status" value="1"/>
</dbReference>
<dbReference type="GO" id="GO:0016887">
    <property type="term" value="F:ATP hydrolysis activity"/>
    <property type="evidence" value="ECO:0007669"/>
    <property type="project" value="InterPro"/>
</dbReference>
<comment type="similarity">
    <text evidence="8">Belongs to the activator 1 small subunits family. CTF18 subfamily.</text>
</comment>
<evidence type="ECO:0000313" key="11">
    <source>
        <dbReference type="EMBL" id="KAK6171002.1"/>
    </source>
</evidence>
<keyword evidence="7" id="KW-0131">Cell cycle</keyword>
<feature type="region of interest" description="Disordered" evidence="9">
    <location>
        <begin position="864"/>
        <end position="886"/>
    </location>
</feature>
<protein>
    <recommendedName>
        <fullName evidence="10">AAA+ ATPase domain-containing protein</fullName>
    </recommendedName>
</protein>
<evidence type="ECO:0000256" key="3">
    <source>
        <dbReference type="ARBA" id="ARBA00022741"/>
    </source>
</evidence>
<keyword evidence="4" id="KW-0067">ATP-binding</keyword>
<dbReference type="SUPFAM" id="SSF52540">
    <property type="entry name" value="P-loop containing nucleoside triphosphate hydrolases"/>
    <property type="match status" value="1"/>
</dbReference>
<feature type="region of interest" description="Disordered" evidence="9">
    <location>
        <begin position="69"/>
        <end position="128"/>
    </location>
</feature>
<dbReference type="InterPro" id="IPR053016">
    <property type="entry name" value="CTF18-RFC_complex"/>
</dbReference>
<evidence type="ECO:0000259" key="10">
    <source>
        <dbReference type="SMART" id="SM00382"/>
    </source>
</evidence>
<dbReference type="PANTHER" id="PTHR46765:SF1">
    <property type="entry name" value="P-LOOP CONTAINING NUCLEOSIDE TRIPHOSPHATE HYDROLASES SUPERFAMILY PROTEIN"/>
    <property type="match status" value="1"/>
</dbReference>
<evidence type="ECO:0000313" key="12">
    <source>
        <dbReference type="Proteomes" id="UP001347796"/>
    </source>
</evidence>
<comment type="subcellular location">
    <subcellularLocation>
        <location evidence="1">Nucleus</location>
    </subcellularLocation>
</comment>
<dbReference type="Gene3D" id="3.40.50.300">
    <property type="entry name" value="P-loop containing nucleotide triphosphate hydrolases"/>
    <property type="match status" value="1"/>
</dbReference>
<dbReference type="InterPro" id="IPR027417">
    <property type="entry name" value="P-loop_NTPase"/>
</dbReference>
<feature type="compositionally biased region" description="Low complexity" evidence="9">
    <location>
        <begin position="871"/>
        <end position="882"/>
    </location>
</feature>
<organism evidence="11 12">
    <name type="scientific">Patella caerulea</name>
    <name type="common">Rayed Mediterranean limpet</name>
    <dbReference type="NCBI Taxonomy" id="87958"/>
    <lineage>
        <taxon>Eukaryota</taxon>
        <taxon>Metazoa</taxon>
        <taxon>Spiralia</taxon>
        <taxon>Lophotrochozoa</taxon>
        <taxon>Mollusca</taxon>
        <taxon>Gastropoda</taxon>
        <taxon>Patellogastropoda</taxon>
        <taxon>Patelloidea</taxon>
        <taxon>Patellidae</taxon>
        <taxon>Patella</taxon>
    </lineage>
</organism>
<gene>
    <name evidence="11" type="ORF">SNE40_019269</name>
</gene>
<evidence type="ECO:0000256" key="9">
    <source>
        <dbReference type="SAM" id="MobiDB-lite"/>
    </source>
</evidence>
<comment type="caution">
    <text evidence="11">The sequence shown here is derived from an EMBL/GenBank/DDBJ whole genome shotgun (WGS) entry which is preliminary data.</text>
</comment>
<dbReference type="CDD" id="cd18140">
    <property type="entry name" value="HLD_clamp_RFC"/>
    <property type="match status" value="1"/>
</dbReference>
<dbReference type="Proteomes" id="UP001347796">
    <property type="component" value="Unassembled WGS sequence"/>
</dbReference>
<dbReference type="GO" id="GO:0005524">
    <property type="term" value="F:ATP binding"/>
    <property type="evidence" value="ECO:0007669"/>
    <property type="project" value="UniProtKB-KW"/>
</dbReference>
<dbReference type="Gene3D" id="1.10.8.60">
    <property type="match status" value="1"/>
</dbReference>
<evidence type="ECO:0000256" key="8">
    <source>
        <dbReference type="ARBA" id="ARBA00043975"/>
    </source>
</evidence>
<dbReference type="GO" id="GO:0003677">
    <property type="term" value="F:DNA binding"/>
    <property type="evidence" value="ECO:0007669"/>
    <property type="project" value="UniProtKB-KW"/>
</dbReference>
<keyword evidence="6" id="KW-0539">Nucleus</keyword>
<dbReference type="InterPro" id="IPR003593">
    <property type="entry name" value="AAA+_ATPase"/>
</dbReference>
<keyword evidence="2" id="KW-0235">DNA replication</keyword>
<dbReference type="InterPro" id="IPR047854">
    <property type="entry name" value="RFC_lid"/>
</dbReference>
<dbReference type="GO" id="GO:0006260">
    <property type="term" value="P:DNA replication"/>
    <property type="evidence" value="ECO:0007669"/>
    <property type="project" value="UniProtKB-KW"/>
</dbReference>
<reference evidence="11 12" key="1">
    <citation type="submission" date="2024-01" db="EMBL/GenBank/DDBJ databases">
        <title>The genome of the rayed Mediterranean limpet Patella caerulea (Linnaeus, 1758).</title>
        <authorList>
            <person name="Anh-Thu Weber A."/>
            <person name="Halstead-Nussloch G."/>
        </authorList>
    </citation>
    <scope>NUCLEOTIDE SEQUENCE [LARGE SCALE GENOMIC DNA]</scope>
    <source>
        <strain evidence="11">AATW-2023a</strain>
        <tissue evidence="11">Whole specimen</tissue>
    </source>
</reference>
<dbReference type="PANTHER" id="PTHR46765">
    <property type="entry name" value="P-LOOP CONTAINING NUCLEOSIDE TRIPHOSPHATE HYDROLASES SUPERFAMILY PROTEIN"/>
    <property type="match status" value="1"/>
</dbReference>
<accession>A0AAN8J698</accession>
<feature type="compositionally biased region" description="Acidic residues" evidence="9">
    <location>
        <begin position="96"/>
        <end position="111"/>
    </location>
</feature>
<keyword evidence="5" id="KW-0238">DNA-binding</keyword>
<proteinExistence type="inferred from homology"/>
<evidence type="ECO:0000256" key="6">
    <source>
        <dbReference type="ARBA" id="ARBA00023242"/>
    </source>
</evidence>
<dbReference type="GO" id="GO:0005634">
    <property type="term" value="C:nucleus"/>
    <property type="evidence" value="ECO:0007669"/>
    <property type="project" value="UniProtKB-SubCell"/>
</dbReference>
<sequence>MDNGLFEFEYADELDALADFDDEPTEDVCKPKRTLNFTTPNAKTQYGKCKTGDELNSSLLLEPVLSPEAPINGSLLRGRTTGDNSVGSGEKRARTEDDDFGDLPSDSDEEFTAPPINTRSEIEPLSKRPRLKENSKDVIKISPAKINEKTTNSDIYDEDWLKDDWNVNKIISKRNQAKTSHSTRALDEVFRDDKARLLTSRPCGNFLNITGTDGSRFYLKLKEEEDFDKEIIESSKTKNISGLLSVPWEILRQQVEQERQNKIIDEARKITEAINREIDDDLGLDGVDKENEETIALSEPQKFLWVEKYAPCRYTELLSEEAINRTLLHWIKLWDFVVFGKELPNKKKDKKKQKDVKKWKRLPELTDELDKFNRPLQKVVLLCGPPGLGKTTLAQIVATHAGYNVVEMNASDDRSAEVFKNKLEAATQMKAVLGADPRPNCLVIDEIDGAPQPAINMLLNLIRKTDVPPPGKKKSDGGILLRPIICICNDQYVTSLRQLRQSALLLSFPQTESSRLASRLYEVIRQEHLKADMNALLALCERTDNDIRSCLNTLQFVRKNRKELTVQSVQGMSIGQKDAHRSLFSTWYEIFTMPRGKQNRFVNLRDLSEGKTTKAATATTPSVRFQNILLVAQAAGEYDKVKQGLFENYLEAKSKDPHLVGLNLANEWLGFTDMIQRYTNHSQDYSLMKYVPFLPVTFHLLYASYTPPRIQYPHSQFEMRTKQTKSDNLVGSMMADMLPTVKRFVNTTAMVMDVIPPLMDIIQPTLRPVNTQLYSAREKEEMANLIRIMIAYNMTYHQEKQEDGQYNYSIEPKVDEIIKFPGMKQHRQMTYAAKQLIAREIDLEKMRRYEAKLTPVLNIQVEKKSVESKTSKASSSSSDNPSLPNHLQTLQAKPLAGDKVVNFFGHFTKTKREVKVEKQQEKKDEKKSEILATDIWFHFKEGFSNAVRRNVKIQDLL</sequence>
<dbReference type="AlphaFoldDB" id="A0AAN8J698"/>
<evidence type="ECO:0000256" key="1">
    <source>
        <dbReference type="ARBA" id="ARBA00004123"/>
    </source>
</evidence>
<evidence type="ECO:0000256" key="5">
    <source>
        <dbReference type="ARBA" id="ARBA00023125"/>
    </source>
</evidence>
<feature type="domain" description="AAA+ ATPase" evidence="10">
    <location>
        <begin position="376"/>
        <end position="528"/>
    </location>
</feature>
<keyword evidence="3" id="KW-0547">Nucleotide-binding</keyword>
<dbReference type="FunFam" id="3.40.50.300:FF:001083">
    <property type="entry name" value="Chromosome transmission fidelity factor 18"/>
    <property type="match status" value="1"/>
</dbReference>
<keyword evidence="12" id="KW-1185">Reference proteome</keyword>
<dbReference type="InterPro" id="IPR003959">
    <property type="entry name" value="ATPase_AAA_core"/>
</dbReference>
<evidence type="ECO:0000256" key="2">
    <source>
        <dbReference type="ARBA" id="ARBA00022705"/>
    </source>
</evidence>
<evidence type="ECO:0000256" key="4">
    <source>
        <dbReference type="ARBA" id="ARBA00022840"/>
    </source>
</evidence>